<dbReference type="PANTHER" id="PTHR30290">
    <property type="entry name" value="PERIPLASMIC BINDING COMPONENT OF ABC TRANSPORTER"/>
    <property type="match status" value="1"/>
</dbReference>
<dbReference type="CDD" id="cd08504">
    <property type="entry name" value="PBP2_OppA"/>
    <property type="match status" value="1"/>
</dbReference>
<dbReference type="GO" id="GO:0030288">
    <property type="term" value="C:outer membrane-bounded periplasmic space"/>
    <property type="evidence" value="ECO:0007669"/>
    <property type="project" value="UniProtKB-ARBA"/>
</dbReference>
<dbReference type="InterPro" id="IPR039424">
    <property type="entry name" value="SBP_5"/>
</dbReference>
<evidence type="ECO:0000313" key="7">
    <source>
        <dbReference type="EMBL" id="MBE8717567.1"/>
    </source>
</evidence>
<evidence type="ECO:0000256" key="1">
    <source>
        <dbReference type="ARBA" id="ARBA00004196"/>
    </source>
</evidence>
<reference evidence="7" key="1">
    <citation type="submission" date="2018-07" db="EMBL/GenBank/DDBJ databases">
        <title>Genome assembly of strain Ka43.</title>
        <authorList>
            <person name="Kukolya J."/>
            <person name="Nagy I."/>
            <person name="Horvath B."/>
            <person name="Toth A."/>
        </authorList>
    </citation>
    <scope>NUCLEOTIDE SEQUENCE</scope>
    <source>
        <strain evidence="7">KB43</strain>
    </source>
</reference>
<dbReference type="InterPro" id="IPR030678">
    <property type="entry name" value="Peptide/Ni-bd"/>
</dbReference>
<dbReference type="Gene3D" id="3.40.190.10">
    <property type="entry name" value="Periplasmic binding protein-like II"/>
    <property type="match status" value="1"/>
</dbReference>
<dbReference type="PANTHER" id="PTHR30290:SF10">
    <property type="entry name" value="PERIPLASMIC OLIGOPEPTIDE-BINDING PROTEIN-RELATED"/>
    <property type="match status" value="1"/>
</dbReference>
<protein>
    <submittedName>
        <fullName evidence="7">Peptide ABC transporter substrate-binding protein</fullName>
    </submittedName>
</protein>
<dbReference type="Gene3D" id="3.90.76.10">
    <property type="entry name" value="Dipeptide-binding Protein, Domain 1"/>
    <property type="match status" value="1"/>
</dbReference>
<feature type="domain" description="Solute-binding protein family 5" evidence="6">
    <location>
        <begin position="79"/>
        <end position="461"/>
    </location>
</feature>
<evidence type="ECO:0000256" key="2">
    <source>
        <dbReference type="ARBA" id="ARBA00005695"/>
    </source>
</evidence>
<organism evidence="7 8">
    <name type="scientific">Cellvibrio polysaccharolyticus</name>
    <dbReference type="NCBI Taxonomy" id="2082724"/>
    <lineage>
        <taxon>Bacteria</taxon>
        <taxon>Pseudomonadati</taxon>
        <taxon>Pseudomonadota</taxon>
        <taxon>Gammaproteobacteria</taxon>
        <taxon>Cellvibrionales</taxon>
        <taxon>Cellvibrionaceae</taxon>
        <taxon>Cellvibrio</taxon>
    </lineage>
</organism>
<comment type="subcellular location">
    <subcellularLocation>
        <location evidence="1">Cell envelope</location>
    </subcellularLocation>
</comment>
<proteinExistence type="inferred from homology"/>
<dbReference type="PROSITE" id="PS51257">
    <property type="entry name" value="PROKAR_LIPOPROTEIN"/>
    <property type="match status" value="1"/>
</dbReference>
<dbReference type="FunFam" id="3.10.105.10:FF:000001">
    <property type="entry name" value="Oligopeptide ABC transporter, oligopeptide-binding protein"/>
    <property type="match status" value="1"/>
</dbReference>
<dbReference type="Gene3D" id="3.10.105.10">
    <property type="entry name" value="Dipeptide-binding Protein, Domain 3"/>
    <property type="match status" value="1"/>
</dbReference>
<keyword evidence="4 5" id="KW-0732">Signal</keyword>
<keyword evidence="3" id="KW-0813">Transport</keyword>
<gene>
    <name evidence="7" type="ORF">C4F51_10235</name>
</gene>
<feature type="chain" id="PRO_5037618630" evidence="5">
    <location>
        <begin position="20"/>
        <end position="543"/>
    </location>
</feature>
<keyword evidence="8" id="KW-1185">Reference proteome</keyword>
<evidence type="ECO:0000256" key="4">
    <source>
        <dbReference type="ARBA" id="ARBA00022729"/>
    </source>
</evidence>
<evidence type="ECO:0000256" key="3">
    <source>
        <dbReference type="ARBA" id="ARBA00022448"/>
    </source>
</evidence>
<dbReference type="EMBL" id="PRDL01000001">
    <property type="protein sequence ID" value="MBE8717567.1"/>
    <property type="molecule type" value="Genomic_DNA"/>
</dbReference>
<dbReference type="GO" id="GO:1904680">
    <property type="term" value="F:peptide transmembrane transporter activity"/>
    <property type="evidence" value="ECO:0007669"/>
    <property type="project" value="TreeGrafter"/>
</dbReference>
<feature type="signal peptide" evidence="5">
    <location>
        <begin position="1"/>
        <end position="19"/>
    </location>
</feature>
<dbReference type="Pfam" id="PF00496">
    <property type="entry name" value="SBP_bac_5"/>
    <property type="match status" value="1"/>
</dbReference>
<dbReference type="AlphaFoldDB" id="A0A928YU48"/>
<dbReference type="GO" id="GO:0043190">
    <property type="term" value="C:ATP-binding cassette (ABC) transporter complex"/>
    <property type="evidence" value="ECO:0007669"/>
    <property type="project" value="InterPro"/>
</dbReference>
<evidence type="ECO:0000256" key="5">
    <source>
        <dbReference type="SAM" id="SignalP"/>
    </source>
</evidence>
<dbReference type="PIRSF" id="PIRSF002741">
    <property type="entry name" value="MppA"/>
    <property type="match status" value="1"/>
</dbReference>
<dbReference type="SUPFAM" id="SSF53850">
    <property type="entry name" value="Periplasmic binding protein-like II"/>
    <property type="match status" value="1"/>
</dbReference>
<dbReference type="Proteomes" id="UP000652567">
    <property type="component" value="Unassembled WGS sequence"/>
</dbReference>
<evidence type="ECO:0000313" key="8">
    <source>
        <dbReference type="Proteomes" id="UP000652567"/>
    </source>
</evidence>
<accession>A0A928YU48</accession>
<dbReference type="FunFam" id="3.90.76.10:FF:000001">
    <property type="entry name" value="Oligopeptide ABC transporter substrate-binding protein"/>
    <property type="match status" value="1"/>
</dbReference>
<comment type="similarity">
    <text evidence="2">Belongs to the bacterial solute-binding protein 5 family.</text>
</comment>
<comment type="caution">
    <text evidence="7">The sequence shown here is derived from an EMBL/GenBank/DDBJ whole genome shotgun (WGS) entry which is preliminary data.</text>
</comment>
<dbReference type="RefSeq" id="WP_193909480.1">
    <property type="nucleotide sequence ID" value="NZ_PRDL01000001.1"/>
</dbReference>
<name>A0A928YU48_9GAMM</name>
<dbReference type="GO" id="GO:0015833">
    <property type="term" value="P:peptide transport"/>
    <property type="evidence" value="ECO:0007669"/>
    <property type="project" value="TreeGrafter"/>
</dbReference>
<sequence>MKKMFPGALIALIAMSLLSACSSDRQTAVQTGIEQQILHLGNGDEPSDVDPHVTTGMPEAHLQYALFEGLVTKNGKTLEPEPAVAESWTMSEDGKTYTFKIRNTARWSNGDEITAEDFIWSWQRALLPALGNQYAYSLNVIRNAEQFNRGEITDFSEVGVKALDKYTLQVELNHPVPYFLELLDHHSLYPVHRATIEKFGAADQRGTRWTRPENFVGNGGFVIKEWQPNKVFSVKKNPLYWDAENIRLNEIHFYPIQQSTTEERMYRAGQLHITKTVPSAKLEQYHAENDPALRSFSFLGTYNYLLNTTKPPLDDVRVRKALAYSIDREQITSKVTKGGQVPAFHFTPPFENGYQATANIPYDIEQAKALLSEAGYPNGEGFPAITIMYNTMEDHQKIAVVIQQMWKRALNINVNIQNQDWKVFLATLRTGDYQVARSGWVGDYYDPNTFLDVFVTDGGNNKTGWSNARYDELIVLAANTVDEQQRLAYFQEAEALLVEEVPTIPIYTYATNSLVHPSVKNWHNNLMDYYSYKHVYLDASNNE</sequence>
<evidence type="ECO:0000259" key="6">
    <source>
        <dbReference type="Pfam" id="PF00496"/>
    </source>
</evidence>
<dbReference type="InterPro" id="IPR000914">
    <property type="entry name" value="SBP_5_dom"/>
</dbReference>